<dbReference type="Pfam" id="PF05107">
    <property type="entry name" value="Cas_Cas7"/>
    <property type="match status" value="1"/>
</dbReference>
<name>A0ABD4SEP2_9LACO</name>
<dbReference type="AlphaFoldDB" id="A0ABD4SEP2"/>
<dbReference type="NCBIfam" id="TIGR01595">
    <property type="entry name" value="cas_CT1132"/>
    <property type="match status" value="1"/>
</dbReference>
<protein>
    <submittedName>
        <fullName evidence="1">Type I-C CRISPR-associated protein Cas7/Csd2</fullName>
    </submittedName>
</protein>
<dbReference type="Proteomes" id="UP001320314">
    <property type="component" value="Unassembled WGS sequence"/>
</dbReference>
<sequence>MANVLNHRIDFKVVFSVAGANPNGDPLNGNRPRQTSDGYGEVSDVAIKRKLRNRLQEMGEKIFVQSQDRADDGLKSLKARADSVKELKGQKDESKYQEVACQTWFDVRAFGQVFAFDKGSSVGVRGPVSIQTARSITPIMINDMQITKSVNSKDAAGRSSDTMGMKYSIDYAVYQFNGSINVQLAEKTGFTEEDANAIHEALKTLFYNDESSARPAGSMEVLRVYWWEHKNKLGDESPAKIFRTVEIKPNEGVDVVKSTEDIDWGSADSAAKTIQCDKLDIFED</sequence>
<organism evidence="1 2">
    <name type="scientific">Lactobacillus delbrueckii subsp. allosunkii</name>
    <dbReference type="NCBI Taxonomy" id="1050107"/>
    <lineage>
        <taxon>Bacteria</taxon>
        <taxon>Bacillati</taxon>
        <taxon>Bacillota</taxon>
        <taxon>Bacilli</taxon>
        <taxon>Lactobacillales</taxon>
        <taxon>Lactobacillaceae</taxon>
        <taxon>Lactobacillus</taxon>
    </lineage>
</organism>
<comment type="caution">
    <text evidence="1">The sequence shown here is derived from an EMBL/GenBank/DDBJ whole genome shotgun (WGS) entry which is preliminary data.</text>
</comment>
<evidence type="ECO:0000313" key="1">
    <source>
        <dbReference type="EMBL" id="MCD5518092.1"/>
    </source>
</evidence>
<evidence type="ECO:0000313" key="2">
    <source>
        <dbReference type="Proteomes" id="UP001320314"/>
    </source>
</evidence>
<accession>A0ABD4SEP2</accession>
<reference evidence="1 2" key="1">
    <citation type="submission" date="2021-12" db="EMBL/GenBank/DDBJ databases">
        <title>Antimicrobial susceptibility of Lactobacillus delbrueckii subsp. lactis obtained from milk products and other habitats.</title>
        <authorList>
            <person name="Shani N."/>
        </authorList>
    </citation>
    <scope>NUCLEOTIDE SEQUENCE [LARGE SCALE GENOMIC DNA]</scope>
    <source>
        <strain evidence="1 2">CIRM BIA 266</strain>
    </source>
</reference>
<dbReference type="RefSeq" id="WP_035165463.1">
    <property type="nucleotide sequence ID" value="NZ_JAJNUD010000011.1"/>
</dbReference>
<dbReference type="NCBIfam" id="TIGR02589">
    <property type="entry name" value="cas_Csd2"/>
    <property type="match status" value="1"/>
</dbReference>
<dbReference type="InterPro" id="IPR006482">
    <property type="entry name" value="Cas7_Csh2/Csh2"/>
</dbReference>
<proteinExistence type="predicted"/>
<dbReference type="EMBL" id="JAJNUD010000011">
    <property type="protein sequence ID" value="MCD5518092.1"/>
    <property type="molecule type" value="Genomic_DNA"/>
</dbReference>
<gene>
    <name evidence="1" type="primary">cas7c</name>
    <name evidence="1" type="ORF">LOB39_05845</name>
</gene>
<dbReference type="InterPro" id="IPR013418">
    <property type="entry name" value="CRISPR-assoc_prot_Cas7/Csd2"/>
</dbReference>